<gene>
    <name evidence="1" type="ORF">TNCT_253911</name>
</gene>
<sequence length="76" mass="8344">MLLSSVALTYRIGKCSPTGLFDVHISVDELDQLDPSMVGDCCLSKPKWAQFKNNLAIAPTGQLKDSEAKTEKLLYV</sequence>
<evidence type="ECO:0000313" key="2">
    <source>
        <dbReference type="Proteomes" id="UP000887116"/>
    </source>
</evidence>
<organism evidence="1 2">
    <name type="scientific">Trichonephila clavata</name>
    <name type="common">Joro spider</name>
    <name type="synonym">Nephila clavata</name>
    <dbReference type="NCBI Taxonomy" id="2740835"/>
    <lineage>
        <taxon>Eukaryota</taxon>
        <taxon>Metazoa</taxon>
        <taxon>Ecdysozoa</taxon>
        <taxon>Arthropoda</taxon>
        <taxon>Chelicerata</taxon>
        <taxon>Arachnida</taxon>
        <taxon>Araneae</taxon>
        <taxon>Araneomorphae</taxon>
        <taxon>Entelegynae</taxon>
        <taxon>Araneoidea</taxon>
        <taxon>Nephilidae</taxon>
        <taxon>Trichonephila</taxon>
    </lineage>
</organism>
<proteinExistence type="predicted"/>
<evidence type="ECO:0000313" key="1">
    <source>
        <dbReference type="EMBL" id="GFR29491.1"/>
    </source>
</evidence>
<dbReference type="Proteomes" id="UP000887116">
    <property type="component" value="Unassembled WGS sequence"/>
</dbReference>
<accession>A0A8X6HSP4</accession>
<keyword evidence="2" id="KW-1185">Reference proteome</keyword>
<dbReference type="AlphaFoldDB" id="A0A8X6HSP4"/>
<protein>
    <submittedName>
        <fullName evidence="1">Uncharacterized protein</fullName>
    </submittedName>
</protein>
<name>A0A8X6HSP4_TRICU</name>
<dbReference type="EMBL" id="BMAO01029113">
    <property type="protein sequence ID" value="GFR29491.1"/>
    <property type="molecule type" value="Genomic_DNA"/>
</dbReference>
<comment type="caution">
    <text evidence="1">The sequence shown here is derived from an EMBL/GenBank/DDBJ whole genome shotgun (WGS) entry which is preliminary data.</text>
</comment>
<reference evidence="1" key="1">
    <citation type="submission" date="2020-07" db="EMBL/GenBank/DDBJ databases">
        <title>Multicomponent nature underlies the extraordinary mechanical properties of spider dragline silk.</title>
        <authorList>
            <person name="Kono N."/>
            <person name="Nakamura H."/>
            <person name="Mori M."/>
            <person name="Yoshida Y."/>
            <person name="Ohtoshi R."/>
            <person name="Malay A.D."/>
            <person name="Moran D.A.P."/>
            <person name="Tomita M."/>
            <person name="Numata K."/>
            <person name="Arakawa K."/>
        </authorList>
    </citation>
    <scope>NUCLEOTIDE SEQUENCE</scope>
</reference>